<evidence type="ECO:0000256" key="1">
    <source>
        <dbReference type="ARBA" id="ARBA00023015"/>
    </source>
</evidence>
<organism evidence="5 6">
    <name type="scientific">Paenibacillus artemisiicola</name>
    <dbReference type="NCBI Taxonomy" id="1172618"/>
    <lineage>
        <taxon>Bacteria</taxon>
        <taxon>Bacillati</taxon>
        <taxon>Bacillota</taxon>
        <taxon>Bacilli</taxon>
        <taxon>Bacillales</taxon>
        <taxon>Paenibacillaceae</taxon>
        <taxon>Paenibacillus</taxon>
    </lineage>
</organism>
<dbReference type="InterPro" id="IPR011711">
    <property type="entry name" value="GntR_C"/>
</dbReference>
<dbReference type="PROSITE" id="PS50949">
    <property type="entry name" value="HTH_GNTR"/>
    <property type="match status" value="1"/>
</dbReference>
<dbReference type="PANTHER" id="PTHR43537:SF24">
    <property type="entry name" value="GLUCONATE OPERON TRANSCRIPTIONAL REPRESSOR"/>
    <property type="match status" value="1"/>
</dbReference>
<name>A0ABS3W403_9BACL</name>
<dbReference type="InterPro" id="IPR000524">
    <property type="entry name" value="Tscrpt_reg_HTH_GntR"/>
</dbReference>
<evidence type="ECO:0000313" key="6">
    <source>
        <dbReference type="Proteomes" id="UP000670947"/>
    </source>
</evidence>
<dbReference type="InterPro" id="IPR036390">
    <property type="entry name" value="WH_DNA-bd_sf"/>
</dbReference>
<dbReference type="SUPFAM" id="SSF48008">
    <property type="entry name" value="GntR ligand-binding domain-like"/>
    <property type="match status" value="1"/>
</dbReference>
<comment type="caution">
    <text evidence="5">The sequence shown here is derived from an EMBL/GenBank/DDBJ whole genome shotgun (WGS) entry which is preliminary data.</text>
</comment>
<dbReference type="PRINTS" id="PR00035">
    <property type="entry name" value="HTHGNTR"/>
</dbReference>
<dbReference type="SMART" id="SM00345">
    <property type="entry name" value="HTH_GNTR"/>
    <property type="match status" value="1"/>
</dbReference>
<keyword evidence="3" id="KW-0804">Transcription</keyword>
<dbReference type="Gene3D" id="1.20.120.530">
    <property type="entry name" value="GntR ligand-binding domain-like"/>
    <property type="match status" value="1"/>
</dbReference>
<dbReference type="InterPro" id="IPR008920">
    <property type="entry name" value="TF_FadR/GntR_C"/>
</dbReference>
<protein>
    <submittedName>
        <fullName evidence="5">GntR family transcriptional regulator</fullName>
    </submittedName>
</protein>
<reference evidence="5 6" key="1">
    <citation type="submission" date="2021-03" db="EMBL/GenBank/DDBJ databases">
        <title>Paenibacillus artemisicola MWE-103 whole genome sequence.</title>
        <authorList>
            <person name="Ham Y.J."/>
        </authorList>
    </citation>
    <scope>NUCLEOTIDE SEQUENCE [LARGE SCALE GENOMIC DNA]</scope>
    <source>
        <strain evidence="5 6">MWE-103</strain>
    </source>
</reference>
<feature type="domain" description="HTH gntR-type" evidence="4">
    <location>
        <begin position="4"/>
        <end position="71"/>
    </location>
</feature>
<gene>
    <name evidence="5" type="ORF">I8J29_02380</name>
</gene>
<evidence type="ECO:0000256" key="2">
    <source>
        <dbReference type="ARBA" id="ARBA00023125"/>
    </source>
</evidence>
<dbReference type="Gene3D" id="1.10.10.10">
    <property type="entry name" value="Winged helix-like DNA-binding domain superfamily/Winged helix DNA-binding domain"/>
    <property type="match status" value="1"/>
</dbReference>
<dbReference type="SUPFAM" id="SSF46785">
    <property type="entry name" value="Winged helix' DNA-binding domain"/>
    <property type="match status" value="1"/>
</dbReference>
<dbReference type="InterPro" id="IPR036388">
    <property type="entry name" value="WH-like_DNA-bd_sf"/>
</dbReference>
<dbReference type="Proteomes" id="UP000670947">
    <property type="component" value="Unassembled WGS sequence"/>
</dbReference>
<keyword evidence="2" id="KW-0238">DNA-binding</keyword>
<dbReference type="RefSeq" id="WP_208845973.1">
    <property type="nucleotide sequence ID" value="NZ_JAGGDJ010000001.1"/>
</dbReference>
<keyword evidence="6" id="KW-1185">Reference proteome</keyword>
<dbReference type="CDD" id="cd07377">
    <property type="entry name" value="WHTH_GntR"/>
    <property type="match status" value="1"/>
</dbReference>
<accession>A0ABS3W403</accession>
<evidence type="ECO:0000313" key="5">
    <source>
        <dbReference type="EMBL" id="MBO7743027.1"/>
    </source>
</evidence>
<keyword evidence="1" id="KW-0805">Transcription regulation</keyword>
<dbReference type="PANTHER" id="PTHR43537">
    <property type="entry name" value="TRANSCRIPTIONAL REGULATOR, GNTR FAMILY"/>
    <property type="match status" value="1"/>
</dbReference>
<evidence type="ECO:0000259" key="4">
    <source>
        <dbReference type="PROSITE" id="PS50949"/>
    </source>
</evidence>
<dbReference type="Pfam" id="PF07729">
    <property type="entry name" value="FCD"/>
    <property type="match status" value="1"/>
</dbReference>
<sequence length="213" mass="24672">MSDLPLVDIAYRHVRQKLLNGDYVPGTLLSENELAAELGMSRTPIRDAMAVLSREGFVETLKKRGILVKGIDIKELYDMFDLLTALYVYVLDAAEPSQYEDALPAMKQYLDNLTAASERKQYREYYENGLLFVRTLLATSRNLCILQTFDMYKDKIQYFVVLYRTVNSPNRPYTSKKLYLDVYDRLLQGNITGAKEAFVASMRNNREELVRYM</sequence>
<evidence type="ECO:0000256" key="3">
    <source>
        <dbReference type="ARBA" id="ARBA00023163"/>
    </source>
</evidence>
<proteinExistence type="predicted"/>
<dbReference type="EMBL" id="JAGGDJ010000001">
    <property type="protein sequence ID" value="MBO7743027.1"/>
    <property type="molecule type" value="Genomic_DNA"/>
</dbReference>
<dbReference type="Pfam" id="PF00392">
    <property type="entry name" value="GntR"/>
    <property type="match status" value="1"/>
</dbReference>